<dbReference type="EMBL" id="BAAAPL010000001">
    <property type="protein sequence ID" value="GAA1699630.1"/>
    <property type="molecule type" value="Genomic_DNA"/>
</dbReference>
<feature type="active site" description="Proton donor" evidence="17">
    <location>
        <position position="250"/>
    </location>
</feature>
<dbReference type="Gene3D" id="3.30.465.10">
    <property type="match status" value="1"/>
</dbReference>
<comment type="subcellular location">
    <subcellularLocation>
        <location evidence="3 17">Cytoplasm</location>
    </subcellularLocation>
</comment>
<dbReference type="Proteomes" id="UP001501690">
    <property type="component" value="Unassembled WGS sequence"/>
</dbReference>
<keyword evidence="8 17" id="KW-0285">Flavoprotein</keyword>
<evidence type="ECO:0000256" key="5">
    <source>
        <dbReference type="ARBA" id="ARBA00010485"/>
    </source>
</evidence>
<sequence length="378" mass="40848">MPEITPIPLAQLTTLRTGAAPARMWDAETREELIDALQHVWAEGEPWLVLGGGSNLFVGDEPFEGTVIRVLTSGIETLPAPAPGIRRLRVQAGHSWDDFVAYTVERGLAGVAAMSGIPGTVGAAPVQNIGAYGQEVVQTLVEVELIDERTGEIQIVPAAELGLGFRTSVLKHHYGSVPDRSAVILSVTFDLAEVGPGERRIRGEQLRAALGLAEDDTVTLGWVREHVLTTRARKGMVLDDEDPDTFSAGSFFQNAVVSASFARTLPEECPQWPVHPDKDEALVIPLEQFDGYIPPARHAESDVKVSSAWLIEHSGIGKGFRFPRSRAGVSTKHALALTNRGEANAEEIAELARFIQGRVQSEFGLILQPEPVLVGVEL</sequence>
<evidence type="ECO:0000256" key="15">
    <source>
        <dbReference type="ARBA" id="ARBA00023316"/>
    </source>
</evidence>
<dbReference type="Gene3D" id="3.30.43.10">
    <property type="entry name" value="Uridine Diphospho-n-acetylenolpyruvylglucosamine Reductase, domain 2"/>
    <property type="match status" value="1"/>
</dbReference>
<dbReference type="InterPro" id="IPR016169">
    <property type="entry name" value="FAD-bd_PCMH_sub2"/>
</dbReference>
<name>A0ABP4U9J9_9MICO</name>
<dbReference type="Gene3D" id="3.90.78.10">
    <property type="entry name" value="UDP-N-acetylenolpyruvoylglucosamine reductase, C-terminal domain"/>
    <property type="match status" value="1"/>
</dbReference>
<evidence type="ECO:0000256" key="10">
    <source>
        <dbReference type="ARBA" id="ARBA00022857"/>
    </source>
</evidence>
<dbReference type="InterPro" id="IPR006094">
    <property type="entry name" value="Oxid_FAD_bind_N"/>
</dbReference>
<dbReference type="Pfam" id="PF02873">
    <property type="entry name" value="MurB_C"/>
    <property type="match status" value="1"/>
</dbReference>
<dbReference type="PANTHER" id="PTHR21071">
    <property type="entry name" value="UDP-N-ACETYLENOLPYRUVOYLGLUCOSAMINE REDUCTASE"/>
    <property type="match status" value="1"/>
</dbReference>
<feature type="domain" description="FAD-binding PCMH-type" evidence="18">
    <location>
        <begin position="17"/>
        <end position="267"/>
    </location>
</feature>
<evidence type="ECO:0000256" key="7">
    <source>
        <dbReference type="ARBA" id="ARBA00022618"/>
    </source>
</evidence>
<proteinExistence type="inferred from homology"/>
<evidence type="ECO:0000313" key="20">
    <source>
        <dbReference type="Proteomes" id="UP001501690"/>
    </source>
</evidence>
<evidence type="ECO:0000256" key="12">
    <source>
        <dbReference type="ARBA" id="ARBA00022984"/>
    </source>
</evidence>
<comment type="catalytic activity">
    <reaction evidence="16 17">
        <text>UDP-N-acetyl-alpha-D-muramate + NADP(+) = UDP-N-acetyl-3-O-(1-carboxyvinyl)-alpha-D-glucosamine + NADPH + H(+)</text>
        <dbReference type="Rhea" id="RHEA:12248"/>
        <dbReference type="ChEBI" id="CHEBI:15378"/>
        <dbReference type="ChEBI" id="CHEBI:57783"/>
        <dbReference type="ChEBI" id="CHEBI:58349"/>
        <dbReference type="ChEBI" id="CHEBI:68483"/>
        <dbReference type="ChEBI" id="CHEBI:70757"/>
        <dbReference type="EC" id="1.3.1.98"/>
    </reaction>
</comment>
<organism evidence="19 20">
    <name type="scientific">Microbacterium sediminicola</name>
    <dbReference type="NCBI Taxonomy" id="415210"/>
    <lineage>
        <taxon>Bacteria</taxon>
        <taxon>Bacillati</taxon>
        <taxon>Actinomycetota</taxon>
        <taxon>Actinomycetes</taxon>
        <taxon>Micrococcales</taxon>
        <taxon>Microbacteriaceae</taxon>
        <taxon>Microbacterium</taxon>
    </lineage>
</organism>
<dbReference type="InterPro" id="IPR016167">
    <property type="entry name" value="FAD-bd_PCMH_sub1"/>
</dbReference>
<evidence type="ECO:0000256" key="4">
    <source>
        <dbReference type="ARBA" id="ARBA00004752"/>
    </source>
</evidence>
<keyword evidence="15 17" id="KW-0961">Cell wall biogenesis/degradation</keyword>
<keyword evidence="12 17" id="KW-0573">Peptidoglycan synthesis</keyword>
<dbReference type="Pfam" id="PF01565">
    <property type="entry name" value="FAD_binding_4"/>
    <property type="match status" value="1"/>
</dbReference>
<dbReference type="PANTHER" id="PTHR21071:SF4">
    <property type="entry name" value="UDP-N-ACETYLENOLPYRUVOYLGLUCOSAMINE REDUCTASE"/>
    <property type="match status" value="1"/>
</dbReference>
<dbReference type="HAMAP" id="MF_00037">
    <property type="entry name" value="MurB"/>
    <property type="match status" value="1"/>
</dbReference>
<dbReference type="InterPro" id="IPR011601">
    <property type="entry name" value="MurB_C"/>
</dbReference>
<reference evidence="20" key="1">
    <citation type="journal article" date="2019" name="Int. J. Syst. Evol. Microbiol.">
        <title>The Global Catalogue of Microorganisms (GCM) 10K type strain sequencing project: providing services to taxonomists for standard genome sequencing and annotation.</title>
        <authorList>
            <consortium name="The Broad Institute Genomics Platform"/>
            <consortium name="The Broad Institute Genome Sequencing Center for Infectious Disease"/>
            <person name="Wu L."/>
            <person name="Ma J."/>
        </authorList>
    </citation>
    <scope>NUCLEOTIDE SEQUENCE [LARGE SCALE GENOMIC DNA]</scope>
    <source>
        <strain evidence="20">JCM 15577</strain>
    </source>
</reference>
<dbReference type="SUPFAM" id="SSF56194">
    <property type="entry name" value="Uridine diphospho-N-Acetylenolpyruvylglucosamine reductase, MurB, C-terminal domain"/>
    <property type="match status" value="1"/>
</dbReference>
<evidence type="ECO:0000256" key="14">
    <source>
        <dbReference type="ARBA" id="ARBA00023306"/>
    </source>
</evidence>
<keyword evidence="6 17" id="KW-0963">Cytoplasm</keyword>
<dbReference type="NCBIfam" id="TIGR00179">
    <property type="entry name" value="murB"/>
    <property type="match status" value="1"/>
</dbReference>
<evidence type="ECO:0000256" key="2">
    <source>
        <dbReference type="ARBA" id="ARBA00003921"/>
    </source>
</evidence>
<evidence type="ECO:0000256" key="6">
    <source>
        <dbReference type="ARBA" id="ARBA00022490"/>
    </source>
</evidence>
<protein>
    <recommendedName>
        <fullName evidence="17">UDP-N-acetylenolpyruvoylglucosamine reductase</fullName>
        <ecNumber evidence="17">1.3.1.98</ecNumber>
    </recommendedName>
    <alternativeName>
        <fullName evidence="17">UDP-N-acetylmuramate dehydrogenase</fullName>
    </alternativeName>
</protein>
<gene>
    <name evidence="17" type="primary">murB</name>
    <name evidence="19" type="ORF">GCM10009808_16540</name>
</gene>
<comment type="cofactor">
    <cofactor evidence="1 17">
        <name>FAD</name>
        <dbReference type="ChEBI" id="CHEBI:57692"/>
    </cofactor>
</comment>
<evidence type="ECO:0000256" key="16">
    <source>
        <dbReference type="ARBA" id="ARBA00048914"/>
    </source>
</evidence>
<comment type="pathway">
    <text evidence="4 17">Cell wall biogenesis; peptidoglycan biosynthesis.</text>
</comment>
<evidence type="ECO:0000256" key="9">
    <source>
        <dbReference type="ARBA" id="ARBA00022827"/>
    </source>
</evidence>
<feature type="active site" evidence="17">
    <location>
        <position position="370"/>
    </location>
</feature>
<dbReference type="InterPro" id="IPR016166">
    <property type="entry name" value="FAD-bd_PCMH"/>
</dbReference>
<keyword evidence="7 17" id="KW-0132">Cell division</keyword>
<keyword evidence="9 17" id="KW-0274">FAD</keyword>
<dbReference type="InterPro" id="IPR003170">
    <property type="entry name" value="MurB"/>
</dbReference>
<evidence type="ECO:0000256" key="1">
    <source>
        <dbReference type="ARBA" id="ARBA00001974"/>
    </source>
</evidence>
<evidence type="ECO:0000256" key="17">
    <source>
        <dbReference type="HAMAP-Rule" id="MF_00037"/>
    </source>
</evidence>
<evidence type="ECO:0000256" key="11">
    <source>
        <dbReference type="ARBA" id="ARBA00022960"/>
    </source>
</evidence>
<dbReference type="InterPro" id="IPR036635">
    <property type="entry name" value="MurB_C_sf"/>
</dbReference>
<keyword evidence="20" id="KW-1185">Reference proteome</keyword>
<evidence type="ECO:0000256" key="8">
    <source>
        <dbReference type="ARBA" id="ARBA00022630"/>
    </source>
</evidence>
<dbReference type="PROSITE" id="PS51387">
    <property type="entry name" value="FAD_PCMH"/>
    <property type="match status" value="1"/>
</dbReference>
<dbReference type="EC" id="1.3.1.98" evidence="17"/>
<evidence type="ECO:0000256" key="13">
    <source>
        <dbReference type="ARBA" id="ARBA00023002"/>
    </source>
</evidence>
<keyword evidence="10 17" id="KW-0521">NADP</keyword>
<accession>A0ABP4U9J9</accession>
<keyword evidence="11 17" id="KW-0133">Cell shape</keyword>
<comment type="similarity">
    <text evidence="5 17">Belongs to the MurB family.</text>
</comment>
<evidence type="ECO:0000313" key="19">
    <source>
        <dbReference type="EMBL" id="GAA1699630.1"/>
    </source>
</evidence>
<feature type="active site" evidence="17">
    <location>
        <position position="166"/>
    </location>
</feature>
<keyword evidence="13 17" id="KW-0560">Oxidoreductase</keyword>
<comment type="function">
    <text evidence="2 17">Cell wall formation.</text>
</comment>
<dbReference type="InterPro" id="IPR036318">
    <property type="entry name" value="FAD-bd_PCMH-like_sf"/>
</dbReference>
<evidence type="ECO:0000259" key="18">
    <source>
        <dbReference type="PROSITE" id="PS51387"/>
    </source>
</evidence>
<dbReference type="RefSeq" id="WP_344071323.1">
    <property type="nucleotide sequence ID" value="NZ_BAAAPL010000001.1"/>
</dbReference>
<comment type="caution">
    <text evidence="19">The sequence shown here is derived from an EMBL/GenBank/DDBJ whole genome shotgun (WGS) entry which is preliminary data.</text>
</comment>
<keyword evidence="14 17" id="KW-0131">Cell cycle</keyword>
<evidence type="ECO:0000256" key="3">
    <source>
        <dbReference type="ARBA" id="ARBA00004496"/>
    </source>
</evidence>
<dbReference type="SUPFAM" id="SSF56176">
    <property type="entry name" value="FAD-binding/transporter-associated domain-like"/>
    <property type="match status" value="1"/>
</dbReference>
<dbReference type="NCBIfam" id="NF010478">
    <property type="entry name" value="PRK13903.1"/>
    <property type="match status" value="1"/>
</dbReference>